<evidence type="ECO:0000313" key="3">
    <source>
        <dbReference type="EMBL" id="EXB88453.1"/>
    </source>
</evidence>
<dbReference type="InterPro" id="IPR000095">
    <property type="entry name" value="CRIB_dom"/>
</dbReference>
<dbReference type="CDD" id="cd00132">
    <property type="entry name" value="CRIB"/>
    <property type="match status" value="1"/>
</dbReference>
<accession>W9RFP0</accession>
<organism evidence="3 4">
    <name type="scientific">Morus notabilis</name>
    <dbReference type="NCBI Taxonomy" id="981085"/>
    <lineage>
        <taxon>Eukaryota</taxon>
        <taxon>Viridiplantae</taxon>
        <taxon>Streptophyta</taxon>
        <taxon>Embryophyta</taxon>
        <taxon>Tracheophyta</taxon>
        <taxon>Spermatophyta</taxon>
        <taxon>Magnoliopsida</taxon>
        <taxon>eudicotyledons</taxon>
        <taxon>Gunneridae</taxon>
        <taxon>Pentapetalae</taxon>
        <taxon>rosids</taxon>
        <taxon>fabids</taxon>
        <taxon>Rosales</taxon>
        <taxon>Moraceae</taxon>
        <taxon>Moreae</taxon>
        <taxon>Morus</taxon>
    </lineage>
</organism>
<protein>
    <recommendedName>
        <fullName evidence="2">CRIB domain-containing protein</fullName>
    </recommendedName>
</protein>
<dbReference type="PANTHER" id="PTHR46325">
    <property type="entry name" value="CRIB DOMAIN-CONTAINING PROTEIN RIC8"/>
    <property type="match status" value="1"/>
</dbReference>
<dbReference type="Proteomes" id="UP000030645">
    <property type="component" value="Unassembled WGS sequence"/>
</dbReference>
<dbReference type="STRING" id="981085.W9RFP0"/>
<keyword evidence="4" id="KW-1185">Reference proteome</keyword>
<dbReference type="eggNOG" id="ENOG502S1IY">
    <property type="taxonomic scope" value="Eukaryota"/>
</dbReference>
<gene>
    <name evidence="3" type="ORF">L484_012895</name>
</gene>
<dbReference type="PROSITE" id="PS50108">
    <property type="entry name" value="CRIB"/>
    <property type="match status" value="1"/>
</dbReference>
<feature type="region of interest" description="Disordered" evidence="1">
    <location>
        <begin position="46"/>
        <end position="134"/>
    </location>
</feature>
<sequence length="134" mass="14689">MEIGFPTDVKHVAHIGWDGPSGSAPSWMNEFKTSSDFSATSLANISDRRDSNPLALSTWSSQDFEQSMGRQTASEMFTDIPPNDLPNIPKKPKRKKSKSTSSPSSTSSSSRGFRLTKSKAAYNNMEATPNMQLL</sequence>
<feature type="domain" description="CRIB" evidence="2">
    <location>
        <begin position="3"/>
        <end position="16"/>
    </location>
</feature>
<feature type="compositionally biased region" description="Polar residues" evidence="1">
    <location>
        <begin position="125"/>
        <end position="134"/>
    </location>
</feature>
<name>W9RFP0_9ROSA</name>
<dbReference type="AlphaFoldDB" id="W9RFP0"/>
<dbReference type="PANTHER" id="PTHR46325:SF20">
    <property type="entry name" value="CRIB DOMAIN-CONTAINING PROTEIN RIC10"/>
    <property type="match status" value="1"/>
</dbReference>
<reference evidence="4" key="1">
    <citation type="submission" date="2013-01" db="EMBL/GenBank/DDBJ databases">
        <title>Draft Genome Sequence of a Mulberry Tree, Morus notabilis C.K. Schneid.</title>
        <authorList>
            <person name="He N."/>
            <person name="Zhao S."/>
        </authorList>
    </citation>
    <scope>NUCLEOTIDE SEQUENCE</scope>
</reference>
<proteinExistence type="predicted"/>
<dbReference type="Pfam" id="PF00786">
    <property type="entry name" value="PBD"/>
    <property type="match status" value="1"/>
</dbReference>
<feature type="compositionally biased region" description="Low complexity" evidence="1">
    <location>
        <begin position="99"/>
        <end position="111"/>
    </location>
</feature>
<dbReference type="KEGG" id="mnt:21396086"/>
<dbReference type="EMBL" id="KE344966">
    <property type="protein sequence ID" value="EXB88453.1"/>
    <property type="molecule type" value="Genomic_DNA"/>
</dbReference>
<evidence type="ECO:0000256" key="1">
    <source>
        <dbReference type="SAM" id="MobiDB-lite"/>
    </source>
</evidence>
<dbReference type="InterPro" id="IPR036936">
    <property type="entry name" value="CRIB_dom_sf"/>
</dbReference>
<dbReference type="Gene3D" id="3.90.810.10">
    <property type="entry name" value="CRIB domain"/>
    <property type="match status" value="1"/>
</dbReference>
<dbReference type="OrthoDB" id="4206278at2759"/>
<evidence type="ECO:0000259" key="2">
    <source>
        <dbReference type="PROSITE" id="PS50108"/>
    </source>
</evidence>
<dbReference type="SMART" id="SM00285">
    <property type="entry name" value="PBD"/>
    <property type="match status" value="1"/>
</dbReference>
<feature type="compositionally biased region" description="Polar residues" evidence="1">
    <location>
        <begin position="54"/>
        <end position="75"/>
    </location>
</feature>
<evidence type="ECO:0000313" key="4">
    <source>
        <dbReference type="Proteomes" id="UP000030645"/>
    </source>
</evidence>